<dbReference type="Gramene" id="PRQ37464">
    <property type="protein sequence ID" value="PRQ37464"/>
    <property type="gene ID" value="RchiOBHm_Chr4g0402871"/>
</dbReference>
<dbReference type="Pfam" id="PF00031">
    <property type="entry name" value="Cystatin"/>
    <property type="match status" value="1"/>
</dbReference>
<keyword evidence="1" id="KW-0646">Protease inhibitor</keyword>
<dbReference type="PANTHER" id="PTHR47373:SF1">
    <property type="entry name" value="CYSTEINE PROTEINASE INHIBITOR 2"/>
    <property type="match status" value="1"/>
</dbReference>
<dbReference type="Gene3D" id="3.10.450.10">
    <property type="match status" value="1"/>
</dbReference>
<proteinExistence type="predicted"/>
<dbReference type="InterPro" id="IPR046350">
    <property type="entry name" value="Cystatin_sf"/>
</dbReference>
<keyword evidence="2" id="KW-0789">Thiol protease inhibitor</keyword>
<name>A0A2P6QTH2_ROSCH</name>
<keyword evidence="5" id="KW-1185">Reference proteome</keyword>
<dbReference type="PANTHER" id="PTHR47373">
    <property type="entry name" value="CYSTEINE PROTEINASE INHIBITOR 2"/>
    <property type="match status" value="1"/>
</dbReference>
<evidence type="ECO:0000313" key="4">
    <source>
        <dbReference type="EMBL" id="PRQ37464.1"/>
    </source>
</evidence>
<gene>
    <name evidence="4" type="ORF">RchiOBHm_Chr4g0402871</name>
</gene>
<dbReference type="GO" id="GO:0004869">
    <property type="term" value="F:cysteine-type endopeptidase inhibitor activity"/>
    <property type="evidence" value="ECO:0007669"/>
    <property type="project" value="UniProtKB-KW"/>
</dbReference>
<feature type="domain" description="Cystatin" evidence="3">
    <location>
        <begin position="33"/>
        <end position="63"/>
    </location>
</feature>
<evidence type="ECO:0000256" key="1">
    <source>
        <dbReference type="ARBA" id="ARBA00022690"/>
    </source>
</evidence>
<dbReference type="AlphaFoldDB" id="A0A2P6QTH2"/>
<evidence type="ECO:0000313" key="5">
    <source>
        <dbReference type="Proteomes" id="UP000238479"/>
    </source>
</evidence>
<protein>
    <submittedName>
        <fullName evidence="4">Putative Cystatin domain-containing protein</fullName>
    </submittedName>
</protein>
<dbReference type="Proteomes" id="UP000238479">
    <property type="component" value="Chromosome 4"/>
</dbReference>
<reference evidence="4 5" key="1">
    <citation type="journal article" date="2018" name="Nat. Genet.">
        <title>The Rosa genome provides new insights in the design of modern roses.</title>
        <authorList>
            <person name="Bendahmane M."/>
        </authorList>
    </citation>
    <scope>NUCLEOTIDE SEQUENCE [LARGE SCALE GENOMIC DNA]</scope>
    <source>
        <strain evidence="5">cv. Old Blush</strain>
    </source>
</reference>
<sequence length="73" mass="8387">MQKWDLKYGFGGKRKTQRLGSHRRKTLCYWSNDGGELQFREVVEVQTQVVSGIKYYLKVSTVRNGGAPSLFDS</sequence>
<comment type="caution">
    <text evidence="4">The sequence shown here is derived from an EMBL/GenBank/DDBJ whole genome shotgun (WGS) entry which is preliminary data.</text>
</comment>
<dbReference type="SUPFAM" id="SSF54403">
    <property type="entry name" value="Cystatin/monellin"/>
    <property type="match status" value="1"/>
</dbReference>
<dbReference type="EMBL" id="PDCK01000042">
    <property type="protein sequence ID" value="PRQ37464.1"/>
    <property type="molecule type" value="Genomic_DNA"/>
</dbReference>
<evidence type="ECO:0000259" key="3">
    <source>
        <dbReference type="Pfam" id="PF00031"/>
    </source>
</evidence>
<evidence type="ECO:0000256" key="2">
    <source>
        <dbReference type="ARBA" id="ARBA00022704"/>
    </source>
</evidence>
<accession>A0A2P6QTH2</accession>
<organism evidence="4 5">
    <name type="scientific">Rosa chinensis</name>
    <name type="common">China rose</name>
    <dbReference type="NCBI Taxonomy" id="74649"/>
    <lineage>
        <taxon>Eukaryota</taxon>
        <taxon>Viridiplantae</taxon>
        <taxon>Streptophyta</taxon>
        <taxon>Embryophyta</taxon>
        <taxon>Tracheophyta</taxon>
        <taxon>Spermatophyta</taxon>
        <taxon>Magnoliopsida</taxon>
        <taxon>eudicotyledons</taxon>
        <taxon>Gunneridae</taxon>
        <taxon>Pentapetalae</taxon>
        <taxon>rosids</taxon>
        <taxon>fabids</taxon>
        <taxon>Rosales</taxon>
        <taxon>Rosaceae</taxon>
        <taxon>Rosoideae</taxon>
        <taxon>Rosoideae incertae sedis</taxon>
        <taxon>Rosa</taxon>
    </lineage>
</organism>
<dbReference type="InterPro" id="IPR000010">
    <property type="entry name" value="Cystatin_dom"/>
</dbReference>